<proteinExistence type="predicted"/>
<accession>A0A7D9JJF4</accession>
<organism evidence="1 2">
    <name type="scientific">Paramuricea clavata</name>
    <name type="common">Red gorgonian</name>
    <name type="synonym">Violescent sea-whip</name>
    <dbReference type="NCBI Taxonomy" id="317549"/>
    <lineage>
        <taxon>Eukaryota</taxon>
        <taxon>Metazoa</taxon>
        <taxon>Cnidaria</taxon>
        <taxon>Anthozoa</taxon>
        <taxon>Octocorallia</taxon>
        <taxon>Malacalcyonacea</taxon>
        <taxon>Plexauridae</taxon>
        <taxon>Paramuricea</taxon>
    </lineage>
</organism>
<sequence length="56" mass="6285">MNGLRLEDHDADSITAVCGDSIHAEDVEVAFDNIDCSCEWKPKYSLPEPERIVPRP</sequence>
<name>A0A7D9JJF4_PARCT</name>
<protein>
    <submittedName>
        <fullName evidence="1">Uncharacterized protein</fullName>
    </submittedName>
</protein>
<reference evidence="1" key="1">
    <citation type="submission" date="2020-04" db="EMBL/GenBank/DDBJ databases">
        <authorList>
            <person name="Alioto T."/>
            <person name="Alioto T."/>
            <person name="Gomez Garrido J."/>
        </authorList>
    </citation>
    <scope>NUCLEOTIDE SEQUENCE</scope>
    <source>
        <strain evidence="1">A484AB</strain>
    </source>
</reference>
<dbReference type="Proteomes" id="UP001152795">
    <property type="component" value="Unassembled WGS sequence"/>
</dbReference>
<gene>
    <name evidence="1" type="ORF">PACLA_8A009837</name>
</gene>
<evidence type="ECO:0000313" key="1">
    <source>
        <dbReference type="EMBL" id="CAB4030801.1"/>
    </source>
</evidence>
<comment type="caution">
    <text evidence="1">The sequence shown here is derived from an EMBL/GenBank/DDBJ whole genome shotgun (WGS) entry which is preliminary data.</text>
</comment>
<dbReference type="AlphaFoldDB" id="A0A7D9JJF4"/>
<feature type="non-terminal residue" evidence="1">
    <location>
        <position position="56"/>
    </location>
</feature>
<keyword evidence="2" id="KW-1185">Reference proteome</keyword>
<evidence type="ECO:0000313" key="2">
    <source>
        <dbReference type="Proteomes" id="UP001152795"/>
    </source>
</evidence>
<dbReference type="EMBL" id="CACRXK020017152">
    <property type="protein sequence ID" value="CAB4030801.1"/>
    <property type="molecule type" value="Genomic_DNA"/>
</dbReference>